<gene>
    <name evidence="2" type="ORF">IWH25_06435</name>
</gene>
<sequence length="88" mass="9056">MRVTPRLLVAVAETLRLTPSVAALRARFPALHFTACSDDEIAPRHRPAFDADGHALYLVAGGGGGCPAITDDFAAATGIVVAAKADAE</sequence>
<dbReference type="EMBL" id="CP064781">
    <property type="protein sequence ID" value="QRJ64974.1"/>
    <property type="molecule type" value="Genomic_DNA"/>
</dbReference>
<feature type="domain" description="DUF6129" evidence="1">
    <location>
        <begin position="22"/>
        <end position="72"/>
    </location>
</feature>
<dbReference type="RefSeq" id="WP_203388501.1">
    <property type="nucleotide sequence ID" value="NZ_CP064781.1"/>
</dbReference>
<dbReference type="KEGG" id="ares:IWH25_06435"/>
<evidence type="ECO:0000313" key="3">
    <source>
        <dbReference type="Proteomes" id="UP000663444"/>
    </source>
</evidence>
<dbReference type="Proteomes" id="UP000663444">
    <property type="component" value="Chromosome"/>
</dbReference>
<name>A0A974SRA3_9RHOO</name>
<protein>
    <recommendedName>
        <fullName evidence="1">DUF6129 domain-containing protein</fullName>
    </recommendedName>
</protein>
<reference evidence="2" key="1">
    <citation type="submission" date="2020-11" db="EMBL/GenBank/DDBJ databases">
        <title>Azospira restricta DSM 18626 genome sequence.</title>
        <authorList>
            <person name="Moe W.M."/>
        </authorList>
    </citation>
    <scope>NUCLEOTIDE SEQUENCE</scope>
    <source>
        <strain evidence="2">DSM 18626</strain>
    </source>
</reference>
<evidence type="ECO:0000313" key="2">
    <source>
        <dbReference type="EMBL" id="QRJ64974.1"/>
    </source>
</evidence>
<organism evidence="2 3">
    <name type="scientific">Azospira restricta</name>
    <dbReference type="NCBI Taxonomy" id="404405"/>
    <lineage>
        <taxon>Bacteria</taxon>
        <taxon>Pseudomonadati</taxon>
        <taxon>Pseudomonadota</taxon>
        <taxon>Betaproteobacteria</taxon>
        <taxon>Rhodocyclales</taxon>
        <taxon>Rhodocyclaceae</taxon>
        <taxon>Azospira</taxon>
    </lineage>
</organism>
<dbReference type="AlphaFoldDB" id="A0A974SRA3"/>
<keyword evidence="3" id="KW-1185">Reference proteome</keyword>
<accession>A0A974SRA3</accession>
<dbReference type="Pfam" id="PF19624">
    <property type="entry name" value="DUF6129"/>
    <property type="match status" value="1"/>
</dbReference>
<evidence type="ECO:0000259" key="1">
    <source>
        <dbReference type="Pfam" id="PF19624"/>
    </source>
</evidence>
<proteinExistence type="predicted"/>
<dbReference type="InterPro" id="IPR046132">
    <property type="entry name" value="DUF6129"/>
</dbReference>